<name>A0A7W7M9S5_9ACTN</name>
<dbReference type="Proteomes" id="UP000546162">
    <property type="component" value="Unassembled WGS sequence"/>
</dbReference>
<reference evidence="1 2" key="1">
    <citation type="submission" date="2020-08" db="EMBL/GenBank/DDBJ databases">
        <title>Sequencing the genomes of 1000 actinobacteria strains.</title>
        <authorList>
            <person name="Klenk H.-P."/>
        </authorList>
    </citation>
    <scope>NUCLEOTIDE SEQUENCE [LARGE SCALE GENOMIC DNA]</scope>
    <source>
        <strain evidence="1 2">DSM 45809</strain>
    </source>
</reference>
<evidence type="ECO:0000313" key="2">
    <source>
        <dbReference type="Proteomes" id="UP000546162"/>
    </source>
</evidence>
<dbReference type="Gene3D" id="3.40.190.10">
    <property type="entry name" value="Periplasmic binding protein-like II"/>
    <property type="match status" value="1"/>
</dbReference>
<keyword evidence="2" id="KW-1185">Reference proteome</keyword>
<dbReference type="EMBL" id="JACHNB010000001">
    <property type="protein sequence ID" value="MBB4742309.1"/>
    <property type="molecule type" value="Genomic_DNA"/>
</dbReference>
<organism evidence="1 2">
    <name type="scientific">Actinoplanes octamycinicus</name>
    <dbReference type="NCBI Taxonomy" id="135948"/>
    <lineage>
        <taxon>Bacteria</taxon>
        <taxon>Bacillati</taxon>
        <taxon>Actinomycetota</taxon>
        <taxon>Actinomycetes</taxon>
        <taxon>Micromonosporales</taxon>
        <taxon>Micromonosporaceae</taxon>
        <taxon>Actinoplanes</taxon>
    </lineage>
</organism>
<protein>
    <submittedName>
        <fullName evidence="1">Maltose-binding protein MalE</fullName>
    </submittedName>
</protein>
<proteinExistence type="predicted"/>
<sequence>MVWSGIWNAGNIGKVKDGVILPPPDLGTGPKIGGGSWQWAISSSCSKSDGALDYLKFSLDKKYIAMFSEKQNVIPATEAAAAIAPGWQPGGPKRFFLDLSKKCAVLRPPTPGYPFLTSTFAKATQDIVAGGDPKKILDQAAKDIDENIKSNDSYGF</sequence>
<comment type="caution">
    <text evidence="1">The sequence shown here is derived from an EMBL/GenBank/DDBJ whole genome shotgun (WGS) entry which is preliminary data.</text>
</comment>
<accession>A0A7W7M9S5</accession>
<dbReference type="AlphaFoldDB" id="A0A7W7M9S5"/>
<dbReference type="SUPFAM" id="SSF53850">
    <property type="entry name" value="Periplasmic binding protein-like II"/>
    <property type="match status" value="1"/>
</dbReference>
<gene>
    <name evidence="1" type="ORF">BJY16_005768</name>
</gene>
<evidence type="ECO:0000313" key="1">
    <source>
        <dbReference type="EMBL" id="MBB4742309.1"/>
    </source>
</evidence>